<keyword evidence="1" id="KW-0472">Membrane</keyword>
<feature type="transmembrane region" description="Helical" evidence="1">
    <location>
        <begin position="92"/>
        <end position="110"/>
    </location>
</feature>
<keyword evidence="1" id="KW-0812">Transmembrane</keyword>
<name>A0ABX7IES3_9BACT</name>
<feature type="transmembrane region" description="Helical" evidence="1">
    <location>
        <begin position="65"/>
        <end position="85"/>
    </location>
</feature>
<dbReference type="EMBL" id="CP056775">
    <property type="protein sequence ID" value="QRR04315.1"/>
    <property type="molecule type" value="Genomic_DNA"/>
</dbReference>
<evidence type="ECO:0000313" key="2">
    <source>
        <dbReference type="EMBL" id="QRR04315.1"/>
    </source>
</evidence>
<evidence type="ECO:0000313" key="3">
    <source>
        <dbReference type="Proteomes" id="UP000612680"/>
    </source>
</evidence>
<keyword evidence="3" id="KW-1185">Reference proteome</keyword>
<reference evidence="2 3" key="1">
    <citation type="submission" date="2020-06" db="EMBL/GenBank/DDBJ databases">
        <title>Dyadobacter sandarakinus sp. nov., isolated from the soil of the Arctic Yellow River Station.</title>
        <authorList>
            <person name="Zhang Y."/>
            <person name="Peng F."/>
        </authorList>
    </citation>
    <scope>NUCLEOTIDE SEQUENCE [LARGE SCALE GENOMIC DNA]</scope>
    <source>
        <strain evidence="2 3">Q3-56</strain>
    </source>
</reference>
<protein>
    <submittedName>
        <fullName evidence="2">Uncharacterized protein</fullName>
    </submittedName>
</protein>
<accession>A0ABX7IES3</accession>
<sequence>MTSVSALWNQSKNLWSPGVAAENVTQMFESAQEKLHARPGAADLRATDTMFKIIYDQTNAANMHTMAVILLIFESISLYAAYLMWNLQKRGFYLYLAGIAIAFFTPLLLIGGWFGAVNAIAGVFFSCFMAILYAFNLKHMH</sequence>
<feature type="transmembrane region" description="Helical" evidence="1">
    <location>
        <begin position="116"/>
        <end position="135"/>
    </location>
</feature>
<dbReference type="Proteomes" id="UP000612680">
    <property type="component" value="Chromosome"/>
</dbReference>
<organism evidence="2 3">
    <name type="scientific">Dyadobacter sandarakinus</name>
    <dbReference type="NCBI Taxonomy" id="2747268"/>
    <lineage>
        <taxon>Bacteria</taxon>
        <taxon>Pseudomonadati</taxon>
        <taxon>Bacteroidota</taxon>
        <taxon>Cytophagia</taxon>
        <taxon>Cytophagales</taxon>
        <taxon>Spirosomataceae</taxon>
        <taxon>Dyadobacter</taxon>
    </lineage>
</organism>
<gene>
    <name evidence="2" type="ORF">HWI92_22720</name>
</gene>
<proteinExistence type="predicted"/>
<keyword evidence="1" id="KW-1133">Transmembrane helix</keyword>
<evidence type="ECO:0000256" key="1">
    <source>
        <dbReference type="SAM" id="Phobius"/>
    </source>
</evidence>